<dbReference type="GO" id="GO:0044611">
    <property type="term" value="C:nuclear pore inner ring"/>
    <property type="evidence" value="ECO:0007669"/>
    <property type="project" value="TreeGrafter"/>
</dbReference>
<proteinExistence type="predicted"/>
<evidence type="ECO:0000259" key="8">
    <source>
        <dbReference type="Pfam" id="PF21093"/>
    </source>
</evidence>
<keyword evidence="10" id="KW-1185">Reference proteome</keyword>
<evidence type="ECO:0000256" key="7">
    <source>
        <dbReference type="ARBA" id="ARBA00023242"/>
    </source>
</evidence>
<dbReference type="InterPro" id="IPR048883">
    <property type="entry name" value="Nup188_N-subdom_III"/>
</dbReference>
<dbReference type="GO" id="GO:0006606">
    <property type="term" value="P:protein import into nucleus"/>
    <property type="evidence" value="ECO:0007669"/>
    <property type="project" value="TreeGrafter"/>
</dbReference>
<evidence type="ECO:0000256" key="3">
    <source>
        <dbReference type="ARBA" id="ARBA00022816"/>
    </source>
</evidence>
<feature type="domain" description="Nucleoporin Nup188 N-terminal subdomain III" evidence="8">
    <location>
        <begin position="664"/>
        <end position="782"/>
    </location>
</feature>
<protein>
    <submittedName>
        <fullName evidence="9">Nup188 protein</fullName>
    </submittedName>
</protein>
<evidence type="ECO:0000256" key="6">
    <source>
        <dbReference type="ARBA" id="ARBA00023132"/>
    </source>
</evidence>
<dbReference type="GO" id="GO:0017056">
    <property type="term" value="F:structural constituent of nuclear pore"/>
    <property type="evidence" value="ECO:0007669"/>
    <property type="project" value="InterPro"/>
</dbReference>
<dbReference type="EMBL" id="BTGC01000008">
    <property type="protein sequence ID" value="GMM51766.1"/>
    <property type="molecule type" value="Genomic_DNA"/>
</dbReference>
<name>A0AAV5RJQ1_STABA</name>
<keyword evidence="2" id="KW-0813">Transport</keyword>
<comment type="subcellular location">
    <subcellularLocation>
        <location evidence="1">Nucleus</location>
        <location evidence="1">Nuclear pore complex</location>
    </subcellularLocation>
</comment>
<dbReference type="InterPro" id="IPR044840">
    <property type="entry name" value="Nup188"/>
</dbReference>
<evidence type="ECO:0000256" key="1">
    <source>
        <dbReference type="ARBA" id="ARBA00004567"/>
    </source>
</evidence>
<evidence type="ECO:0000313" key="9">
    <source>
        <dbReference type="EMBL" id="GMM51766.1"/>
    </source>
</evidence>
<keyword evidence="7" id="KW-0539">Nucleus</keyword>
<evidence type="ECO:0000256" key="5">
    <source>
        <dbReference type="ARBA" id="ARBA00023010"/>
    </source>
</evidence>
<dbReference type="PANTHER" id="PTHR31431">
    <property type="entry name" value="NUCLEOPORIN NUP188 HOMOLOG"/>
    <property type="match status" value="1"/>
</dbReference>
<reference evidence="9 10" key="1">
    <citation type="journal article" date="2023" name="Elife">
        <title>Identification of key yeast species and microbe-microbe interactions impacting larval growth of Drosophila in the wild.</title>
        <authorList>
            <person name="Mure A."/>
            <person name="Sugiura Y."/>
            <person name="Maeda R."/>
            <person name="Honda K."/>
            <person name="Sakurai N."/>
            <person name="Takahashi Y."/>
            <person name="Watada M."/>
            <person name="Katoh T."/>
            <person name="Gotoh A."/>
            <person name="Gotoh Y."/>
            <person name="Taniguchi I."/>
            <person name="Nakamura K."/>
            <person name="Hayashi T."/>
            <person name="Katayama T."/>
            <person name="Uemura T."/>
            <person name="Hattori Y."/>
        </authorList>
    </citation>
    <scope>NUCLEOTIDE SEQUENCE [LARGE SCALE GENOMIC DNA]</scope>
    <source>
        <strain evidence="9 10">SB-73</strain>
    </source>
</reference>
<keyword evidence="5" id="KW-0811">Translocation</keyword>
<dbReference type="GO" id="GO:0051028">
    <property type="term" value="P:mRNA transport"/>
    <property type="evidence" value="ECO:0007669"/>
    <property type="project" value="UniProtKB-KW"/>
</dbReference>
<comment type="caution">
    <text evidence="9">The sequence shown here is derived from an EMBL/GenBank/DDBJ whole genome shotgun (WGS) entry which is preliminary data.</text>
</comment>
<dbReference type="Gene3D" id="1.25.10.70">
    <property type="match status" value="1"/>
</dbReference>
<accession>A0AAV5RJQ1</accession>
<keyword evidence="6" id="KW-0906">Nuclear pore complex</keyword>
<dbReference type="Proteomes" id="UP001362899">
    <property type="component" value="Unassembled WGS sequence"/>
</dbReference>
<dbReference type="PANTHER" id="PTHR31431:SF1">
    <property type="entry name" value="NUCLEOPORIN NUP188"/>
    <property type="match status" value="1"/>
</dbReference>
<gene>
    <name evidence="9" type="ORF">DASB73_027290</name>
</gene>
<dbReference type="GO" id="GO:0006405">
    <property type="term" value="P:RNA export from nucleus"/>
    <property type="evidence" value="ECO:0007669"/>
    <property type="project" value="TreeGrafter"/>
</dbReference>
<evidence type="ECO:0000313" key="10">
    <source>
        <dbReference type="Proteomes" id="UP001362899"/>
    </source>
</evidence>
<keyword evidence="4" id="KW-0653">Protein transport</keyword>
<evidence type="ECO:0000256" key="2">
    <source>
        <dbReference type="ARBA" id="ARBA00022448"/>
    </source>
</evidence>
<evidence type="ECO:0000256" key="4">
    <source>
        <dbReference type="ARBA" id="ARBA00022927"/>
    </source>
</evidence>
<sequence length="1333" mass="150238">MSWDAALEILYSASPSSQQVDALQLFCNEHELELKEFSSTKYAPLRPVLAKFISKLFSLLETKPSGMSASKRHFYTVIENISSIFTRKEFFTTVFKQALQDVDVDLLELIYSSLFTEIVFTSDLTCVWFENLVEISSNRKENELNQNGMINRNDTSTAATISNFQYALLLLTCVQFIDVRQDWCAIKPKSEFLVKLDGIIQSCEDPTIKLVWSLAVYSMAKQHYSTEDDDGIEMEALMHSIQVAHGVHWSTVLRNNIQMSINGIKPLIIALDVIRNEQLSSKASKHTLHIINMQILSQTVADTISKVLEVTKSTDELCFSLAKCTGPYPQLQQELWVPEDTLALLKSKCPASIFSLICVAETLDLNARIELLGEMVSYVSEVDIRQLDVDRINVQEFIGTEVRSTEIITVLPSRESDHQGALELDIGTRGTLLAVESDYCLVMWHFAYSGWSLLGRVWENGDLKLGCEYDDLTTQILRLTSNTMNIEVLARMSAGLSHGDIVDLLANRLQMWLYQAKVEEINGNKVDRSLYNNSISLAFDFLSNLASIDTDRVWALLNWLRWDAHTQMGQSNEILKGVDKVIRELWHSFNSELQIHANVIDRVVDFVSWTYVSLSEFETTIGPLCLSLFKLIMPQNKPLRDQFLSPSISREAYLAPLLKNLHNKKVLDFCIHLVKVESGNTQIGSREQSCLDRELFKHSKELTDLFLEHRELNTRILHLWSLLSLNTEAPPLLAFIGSNRAKSLKTHLIKITTDKMESDSLLAHIAFFLTSCRREEGLLELLTVPIVPNLQERVISMSTSQSLVTILDSFVMLRCEIKPELVAYLMGLINNSDEEDLGLLAKSAAIKVISKLVQATDSSSDNESKKVLDFIDSNNLTLLANSNVIGVGLSQKLAKKWSYLQNILNESNGGLTLQSLGSDIYSSSDVQRHVENKYAVIISWCDLLRVASTSKLMTDDKRLQWAFELVEANTTVTVPVSTQVIDTARTETAAIILIQNDIKLNQVESAFKLLTVIADQLGNITNGSNSSLDERNTWLTSLLQMSALILAKLSEKQRLDRQSVCFGKNVSVISNLLENVIVKQFAIMINTEDNLRLRLSILMDSLPLLNGNSDDITSSHDENVNLESLVKLMDESGSDLSLINLFGSTNIDQPVNGELILRQVYEWLSVPQMMSNFIRKGLVNVLIDGKISRCIQNGSVLCTEKPQLHSVWRLLIAVVLKLLNSLGQRFIQECYLFVSSYSKQICTCMDQWKSGQITMGLIEETLLLYSLLTRLNNLNSNPNEPFEVHFDPSELSKNVELLLSHKRYTSSRISSYEDENKVIEAMKSLGKVVQNSS</sequence>
<organism evidence="9 10">
    <name type="scientific">Starmerella bacillaris</name>
    <name type="common">Yeast</name>
    <name type="synonym">Candida zemplinina</name>
    <dbReference type="NCBI Taxonomy" id="1247836"/>
    <lineage>
        <taxon>Eukaryota</taxon>
        <taxon>Fungi</taxon>
        <taxon>Dikarya</taxon>
        <taxon>Ascomycota</taxon>
        <taxon>Saccharomycotina</taxon>
        <taxon>Dipodascomycetes</taxon>
        <taxon>Dipodascales</taxon>
        <taxon>Trichomonascaceae</taxon>
        <taxon>Starmerella</taxon>
    </lineage>
</organism>
<dbReference type="Pfam" id="PF21093">
    <property type="entry name" value="Nup188_N-subdom_III"/>
    <property type="match status" value="1"/>
</dbReference>
<keyword evidence="3" id="KW-0509">mRNA transport</keyword>